<dbReference type="STRING" id="686624.SAMN04488242_1527"/>
<dbReference type="GO" id="GO:0042602">
    <property type="term" value="F:riboflavin reductase (NADPH) activity"/>
    <property type="evidence" value="ECO:0007669"/>
    <property type="project" value="TreeGrafter"/>
</dbReference>
<sequence>MTDLAQEFRDAMARVPAPVTIITTTDEHGKPHGTTVSAFASLSVTPPMVVFALDNRGTMRDRIALAGQVGINVLAGDQAEIAVRFARPGLRFDATAWHLHDGVPRIDGVAAFLVCDQVELLPGGDHTVVLGRVLHAESAGDVSLSYHLREFHAVPPEAPAQ</sequence>
<dbReference type="InterPro" id="IPR002563">
    <property type="entry name" value="Flavin_Rdtase-like_dom"/>
</dbReference>
<proteinExistence type="predicted"/>
<dbReference type="GO" id="GO:0010181">
    <property type="term" value="F:FMN binding"/>
    <property type="evidence" value="ECO:0007669"/>
    <property type="project" value="InterPro"/>
</dbReference>
<protein>
    <submittedName>
        <fullName evidence="3">NADH-FMN oxidoreductase RutF, flavin reductase (DIM6/NTAB) family</fullName>
    </submittedName>
</protein>
<evidence type="ECO:0000256" key="1">
    <source>
        <dbReference type="ARBA" id="ARBA00023002"/>
    </source>
</evidence>
<feature type="domain" description="Flavin reductase like" evidence="2">
    <location>
        <begin position="12"/>
        <end position="153"/>
    </location>
</feature>
<gene>
    <name evidence="3" type="ORF">SAMN04488242_1527</name>
</gene>
<dbReference type="AlphaFoldDB" id="A0A1G9JYM2"/>
<dbReference type="InterPro" id="IPR050268">
    <property type="entry name" value="NADH-dep_flavin_reductase"/>
</dbReference>
<reference evidence="3 4" key="1">
    <citation type="submission" date="2016-10" db="EMBL/GenBank/DDBJ databases">
        <authorList>
            <person name="de Groot N.N."/>
        </authorList>
    </citation>
    <scope>NUCLEOTIDE SEQUENCE [LARGE SCALE GENOMIC DNA]</scope>
    <source>
        <strain evidence="3 4">CGMCC 1.9159</strain>
    </source>
</reference>
<dbReference type="Gene3D" id="2.30.110.10">
    <property type="entry name" value="Electron Transport, Fmn-binding Protein, Chain A"/>
    <property type="match status" value="1"/>
</dbReference>
<evidence type="ECO:0000259" key="2">
    <source>
        <dbReference type="SMART" id="SM00903"/>
    </source>
</evidence>
<dbReference type="RefSeq" id="WP_218118381.1">
    <property type="nucleotide sequence ID" value="NZ_FNGP01000002.1"/>
</dbReference>
<dbReference type="SUPFAM" id="SSF50475">
    <property type="entry name" value="FMN-binding split barrel"/>
    <property type="match status" value="1"/>
</dbReference>
<organism evidence="3 4">
    <name type="scientific">Tessaracoccus oleiagri</name>
    <dbReference type="NCBI Taxonomy" id="686624"/>
    <lineage>
        <taxon>Bacteria</taxon>
        <taxon>Bacillati</taxon>
        <taxon>Actinomycetota</taxon>
        <taxon>Actinomycetes</taxon>
        <taxon>Propionibacteriales</taxon>
        <taxon>Propionibacteriaceae</taxon>
        <taxon>Tessaracoccus</taxon>
    </lineage>
</organism>
<dbReference type="InterPro" id="IPR012349">
    <property type="entry name" value="Split_barrel_FMN-bd"/>
</dbReference>
<dbReference type="EMBL" id="FNGP01000002">
    <property type="protein sequence ID" value="SDL42326.1"/>
    <property type="molecule type" value="Genomic_DNA"/>
</dbReference>
<evidence type="ECO:0000313" key="4">
    <source>
        <dbReference type="Proteomes" id="UP000199475"/>
    </source>
</evidence>
<keyword evidence="1" id="KW-0560">Oxidoreductase</keyword>
<accession>A0A1G9JYM2</accession>
<dbReference type="Proteomes" id="UP000199475">
    <property type="component" value="Unassembled WGS sequence"/>
</dbReference>
<name>A0A1G9JYM2_9ACTN</name>
<keyword evidence="4" id="KW-1185">Reference proteome</keyword>
<dbReference type="Pfam" id="PF01613">
    <property type="entry name" value="Flavin_Reduct"/>
    <property type="match status" value="1"/>
</dbReference>
<evidence type="ECO:0000313" key="3">
    <source>
        <dbReference type="EMBL" id="SDL42326.1"/>
    </source>
</evidence>
<dbReference type="PANTHER" id="PTHR30466:SF1">
    <property type="entry name" value="FMN REDUCTASE (NADH) RUTF"/>
    <property type="match status" value="1"/>
</dbReference>
<dbReference type="PANTHER" id="PTHR30466">
    <property type="entry name" value="FLAVIN REDUCTASE"/>
    <property type="match status" value="1"/>
</dbReference>
<dbReference type="SMART" id="SM00903">
    <property type="entry name" value="Flavin_Reduct"/>
    <property type="match status" value="1"/>
</dbReference>